<comment type="similarity">
    <text evidence="1 5">Belongs to the carnitine/choline acetyltransferase family.</text>
</comment>
<dbReference type="Proteomes" id="UP000091820">
    <property type="component" value="Unassembled WGS sequence"/>
</dbReference>
<feature type="region of interest" description="Disordered" evidence="6">
    <location>
        <begin position="653"/>
        <end position="685"/>
    </location>
</feature>
<dbReference type="PROSITE" id="PS00440">
    <property type="entry name" value="ACYLTRANSF_C_2"/>
    <property type="match status" value="1"/>
</dbReference>
<protein>
    <recommendedName>
        <fullName evidence="7">Choline/carnitine acyltransferase domain-containing protein</fullName>
    </recommendedName>
</protein>
<evidence type="ECO:0000256" key="1">
    <source>
        <dbReference type="ARBA" id="ARBA00005232"/>
    </source>
</evidence>
<dbReference type="InterPro" id="IPR042231">
    <property type="entry name" value="Cho/carn_acyl_trans_2"/>
</dbReference>
<dbReference type="AlphaFoldDB" id="A0A1A9W5I6"/>
<evidence type="ECO:0000256" key="6">
    <source>
        <dbReference type="SAM" id="MobiDB-lite"/>
    </source>
</evidence>
<keyword evidence="9" id="KW-1185">Reference proteome</keyword>
<dbReference type="InterPro" id="IPR000542">
    <property type="entry name" value="Carn_acyl_trans"/>
</dbReference>
<dbReference type="SUPFAM" id="SSF52777">
    <property type="entry name" value="CoA-dependent acyltransferases"/>
    <property type="match status" value="2"/>
</dbReference>
<feature type="active site" description="Proton acceptor" evidence="4">
    <location>
        <position position="372"/>
    </location>
</feature>
<feature type="domain" description="Choline/carnitine acyltransferase" evidence="7">
    <location>
        <begin position="76"/>
        <end position="640"/>
    </location>
</feature>
<dbReference type="Gene3D" id="3.30.559.70">
    <property type="entry name" value="Choline/Carnitine o-acyltransferase, domain 2"/>
    <property type="match status" value="1"/>
</dbReference>
<dbReference type="EnsemblMetazoa" id="GBRI007056-RA">
    <property type="protein sequence ID" value="GBRI007056-PA"/>
    <property type="gene ID" value="GBRI007056"/>
</dbReference>
<dbReference type="GO" id="GO:0004092">
    <property type="term" value="F:carnitine O-acetyltransferase activity"/>
    <property type="evidence" value="ECO:0007669"/>
    <property type="project" value="TreeGrafter"/>
</dbReference>
<evidence type="ECO:0000256" key="2">
    <source>
        <dbReference type="ARBA" id="ARBA00022679"/>
    </source>
</evidence>
<dbReference type="Gene3D" id="3.30.559.10">
    <property type="entry name" value="Chloramphenicol acetyltransferase-like domain"/>
    <property type="match status" value="1"/>
</dbReference>
<proteinExistence type="inferred from homology"/>
<dbReference type="FunFam" id="3.30.559.70:FF:000010">
    <property type="entry name" value="Carnitine O-Acetyl-Transferase, isoform B"/>
    <property type="match status" value="1"/>
</dbReference>
<dbReference type="PANTHER" id="PTHR22589:SF103">
    <property type="entry name" value="CARNITINE O-ACETYL-TRANSFERASE, ISOFORM A-RELATED"/>
    <property type="match status" value="1"/>
</dbReference>
<organism evidence="8 9">
    <name type="scientific">Glossina brevipalpis</name>
    <dbReference type="NCBI Taxonomy" id="37001"/>
    <lineage>
        <taxon>Eukaryota</taxon>
        <taxon>Metazoa</taxon>
        <taxon>Ecdysozoa</taxon>
        <taxon>Arthropoda</taxon>
        <taxon>Hexapoda</taxon>
        <taxon>Insecta</taxon>
        <taxon>Pterygota</taxon>
        <taxon>Neoptera</taxon>
        <taxon>Endopterygota</taxon>
        <taxon>Diptera</taxon>
        <taxon>Brachycera</taxon>
        <taxon>Muscomorpha</taxon>
        <taxon>Hippoboscoidea</taxon>
        <taxon>Glossinidae</taxon>
        <taxon>Glossina</taxon>
    </lineage>
</organism>
<evidence type="ECO:0000259" key="7">
    <source>
        <dbReference type="Pfam" id="PF00755"/>
    </source>
</evidence>
<feature type="compositionally biased region" description="Basic and acidic residues" evidence="6">
    <location>
        <begin position="654"/>
        <end position="685"/>
    </location>
</feature>
<dbReference type="GO" id="GO:0019254">
    <property type="term" value="P:carnitine metabolic process, CoA-linked"/>
    <property type="evidence" value="ECO:0007669"/>
    <property type="project" value="TreeGrafter"/>
</dbReference>
<keyword evidence="3 5" id="KW-0012">Acyltransferase</keyword>
<evidence type="ECO:0000256" key="3">
    <source>
        <dbReference type="ARBA" id="ARBA00023315"/>
    </source>
</evidence>
<dbReference type="VEuPathDB" id="VectorBase:GBRI007056"/>
<reference evidence="8" key="2">
    <citation type="submission" date="2020-05" db="UniProtKB">
        <authorList>
            <consortium name="EnsemblMetazoa"/>
        </authorList>
    </citation>
    <scope>IDENTIFICATION</scope>
    <source>
        <strain evidence="8">IAEA</strain>
    </source>
</reference>
<sequence>MFKSERSTERNLNQSELLFAPEDNMQLLSNLILSKLLAKNVCRRISTNLCASSVIRRDFSQEKEKSEKKQKLLRYPALKLDKTMEKFLKSCEPLLTTEEMEKTKKVAQKFVCNEGKKLQELLEKAACKEENWLANRWLKAAYMQYRDPVSVWSSPGMTFPMKLFVQDEEWLKYTAKAIMGMIKYKKKVDCGEVPVVKMGKNELDNSQFKVVYGTCRIPQPKEDIMDYNPDSKYVVIIHKNHFFKLPVYNKNGEILNAEILEGELVRLTLSETERGIPYGVLTTNQRDDWADAYAELLKSQKNAESIKIIQKSLFTVSLDGCTVAYKDTVLADRALQLIHGGNVCRNGANRWMDKTIQLIVNPNGMSGFCYEHSPAEGQPIAQIAEYLSKIMPKEEEFKTGSSKDFESYTKLEFDKPTECTLSQIEEASSNLNALVKNFQLHVIQFKNYGKGLLKKHKLSPDSFIQMALQYAFYRLHKKPAAQYETAHLRIFYNGRTETIRSCSNESVAFAKGMLDEKLDDKQRAELLRKAVEGHRKYTTMALTGEGIDRHLLGLKLMAFENQIPTPEFYNSPGYIKSMHFRVSTSQVASKDDAYMCYGPMFDDGYSCCYNPREDDIFIGVGAWHSNKETCAIKYSKSIEEALLYMKKVLEAQTDADKKPPPAKAGADKKKPPAKADADKKPKSKL</sequence>
<dbReference type="STRING" id="37001.A0A1A9W5I6"/>
<dbReference type="InterPro" id="IPR023213">
    <property type="entry name" value="CAT-like_dom_sf"/>
</dbReference>
<dbReference type="InterPro" id="IPR039551">
    <property type="entry name" value="Cho/carn_acyl_trans"/>
</dbReference>
<dbReference type="Pfam" id="PF00755">
    <property type="entry name" value="Carn_acyltransf"/>
    <property type="match status" value="1"/>
</dbReference>
<keyword evidence="2 5" id="KW-0808">Transferase</keyword>
<dbReference type="GO" id="GO:0005777">
    <property type="term" value="C:peroxisome"/>
    <property type="evidence" value="ECO:0007669"/>
    <property type="project" value="TreeGrafter"/>
</dbReference>
<reference evidence="9" key="1">
    <citation type="submission" date="2014-03" db="EMBL/GenBank/DDBJ databases">
        <authorList>
            <person name="Aksoy S."/>
            <person name="Warren W."/>
            <person name="Wilson R.K."/>
        </authorList>
    </citation>
    <scope>NUCLEOTIDE SEQUENCE [LARGE SCALE GENOMIC DNA]</scope>
    <source>
        <strain evidence="9">IAEA</strain>
    </source>
</reference>
<evidence type="ECO:0000313" key="8">
    <source>
        <dbReference type="EnsemblMetazoa" id="GBRI007056-PA"/>
    </source>
</evidence>
<evidence type="ECO:0000256" key="4">
    <source>
        <dbReference type="PIRSR" id="PIRSR600542-1"/>
    </source>
</evidence>
<evidence type="ECO:0000313" key="9">
    <source>
        <dbReference type="Proteomes" id="UP000091820"/>
    </source>
</evidence>
<evidence type="ECO:0000256" key="5">
    <source>
        <dbReference type="RuleBase" id="RU003801"/>
    </source>
</evidence>
<dbReference type="PANTHER" id="PTHR22589">
    <property type="entry name" value="CARNITINE O-ACYLTRANSFERASE"/>
    <property type="match status" value="1"/>
</dbReference>
<name>A0A1A9W5I6_9MUSC</name>
<accession>A0A1A9W5I6</accession>